<dbReference type="PANTHER" id="PTHR30160:SF1">
    <property type="entry name" value="LIPOPOLYSACCHARIDE 1,2-N-ACETYLGLUCOSAMINETRANSFERASE-RELATED"/>
    <property type="match status" value="1"/>
</dbReference>
<sequence length="402" mass="45867">MSYFIYRLADKVRSYEVRNLNDLLVFFKIIVFSLKTLFIKPLQVRPSSKALNIGFIFSGGIGDQVISAQWVKVFIEKLISQNISFYSVLMFPKEKNGKLITCGFSRIDKIATRSYLNFHKFDLLIGVDQFVKIYSINYKYLNKYANTLVKDIHKAQSFTQDLIHFSSHEYHYSVMNYALMKNWNRYDLMGACGLCEFGRKTIPFFYINRDEKQKVLEKFNLNKTNFITIHTGVGDIPNIGISDLSNKNTIKQYATRCIPLPLCEKIVTLLKIKVPNVCVVQIGEPDSLLISNVDIQLVGKTSFEESLYLLNSSQCHIDNDAGLIHIRHAMNKRSVVLYGPTAADFVGYENDINIQGSCTPCMWLSSDWNVNCFKGYNEALCMSQINANKVVDGVCTIIGDIN</sequence>
<dbReference type="GO" id="GO:0005829">
    <property type="term" value="C:cytosol"/>
    <property type="evidence" value="ECO:0007669"/>
    <property type="project" value="TreeGrafter"/>
</dbReference>
<evidence type="ECO:0008006" key="5">
    <source>
        <dbReference type="Google" id="ProtNLM"/>
    </source>
</evidence>
<dbReference type="Proteomes" id="UP000018458">
    <property type="component" value="Unassembled WGS sequence"/>
</dbReference>
<protein>
    <recommendedName>
        <fullName evidence="5">Heptosyltransferase</fullName>
    </recommendedName>
</protein>
<dbReference type="STRING" id="762983.HMPREF9444_01446"/>
<evidence type="ECO:0000256" key="2">
    <source>
        <dbReference type="ARBA" id="ARBA00022679"/>
    </source>
</evidence>
<dbReference type="eggNOG" id="COG0859">
    <property type="taxonomic scope" value="Bacteria"/>
</dbReference>
<dbReference type="SUPFAM" id="SSF53756">
    <property type="entry name" value="UDP-Glycosyltransferase/glycogen phosphorylase"/>
    <property type="match status" value="1"/>
</dbReference>
<keyword evidence="4" id="KW-1185">Reference proteome</keyword>
<keyword evidence="1" id="KW-0328">Glycosyltransferase</keyword>
<keyword evidence="2" id="KW-0808">Transferase</keyword>
<reference evidence="3 4" key="1">
    <citation type="submission" date="2011-01" db="EMBL/GenBank/DDBJ databases">
        <authorList>
            <person name="Weinstock G."/>
            <person name="Sodergren E."/>
            <person name="Clifton S."/>
            <person name="Fulton L."/>
            <person name="Fulton B."/>
            <person name="Courtney L."/>
            <person name="Fronick C."/>
            <person name="Harrison M."/>
            <person name="Strong C."/>
            <person name="Farmer C."/>
            <person name="Delahaunty K."/>
            <person name="Markovic C."/>
            <person name="Hall O."/>
            <person name="Minx P."/>
            <person name="Tomlinson C."/>
            <person name="Mitreva M."/>
            <person name="Hou S."/>
            <person name="Chen J."/>
            <person name="Wollam A."/>
            <person name="Pepin K.H."/>
            <person name="Johnson M."/>
            <person name="Bhonagiri V."/>
            <person name="Zhang X."/>
            <person name="Suruliraj S."/>
            <person name="Warren W."/>
            <person name="Chinwalla A."/>
            <person name="Mardis E.R."/>
            <person name="Wilson R.K."/>
        </authorList>
    </citation>
    <scope>NUCLEOTIDE SEQUENCE [LARGE SCALE GENOMIC DNA]</scope>
    <source>
        <strain evidence="4">DSM 22608 / JCM 16073 / KCTC 15190 / YIT 12066</strain>
    </source>
</reference>
<dbReference type="InterPro" id="IPR002201">
    <property type="entry name" value="Glyco_trans_9"/>
</dbReference>
<dbReference type="EMBL" id="AEVO01000083">
    <property type="protein sequence ID" value="EFY06765.1"/>
    <property type="molecule type" value="Genomic_DNA"/>
</dbReference>
<evidence type="ECO:0000313" key="3">
    <source>
        <dbReference type="EMBL" id="EFY06765.1"/>
    </source>
</evidence>
<organism evidence="3 4">
    <name type="scientific">Succinatimonas hippei (strain DSM 22608 / JCM 16073 / KCTC 15190 / YIT 12066)</name>
    <dbReference type="NCBI Taxonomy" id="762983"/>
    <lineage>
        <taxon>Bacteria</taxon>
        <taxon>Pseudomonadati</taxon>
        <taxon>Pseudomonadota</taxon>
        <taxon>Gammaproteobacteria</taxon>
        <taxon>Aeromonadales</taxon>
        <taxon>Succinivibrionaceae</taxon>
        <taxon>Succinatimonas</taxon>
    </lineage>
</organism>
<dbReference type="Pfam" id="PF01075">
    <property type="entry name" value="Glyco_transf_9"/>
    <property type="match status" value="1"/>
</dbReference>
<comment type="caution">
    <text evidence="3">The sequence shown here is derived from an EMBL/GenBank/DDBJ whole genome shotgun (WGS) entry which is preliminary data.</text>
</comment>
<proteinExistence type="predicted"/>
<gene>
    <name evidence="3" type="ORF">HMPREF9444_01446</name>
</gene>
<dbReference type="InterPro" id="IPR051199">
    <property type="entry name" value="LPS_LOS_Heptosyltrfase"/>
</dbReference>
<name>E8LL40_SUCHY</name>
<accession>E8LL40</accession>
<dbReference type="OrthoDB" id="9781892at2"/>
<evidence type="ECO:0000256" key="1">
    <source>
        <dbReference type="ARBA" id="ARBA00022676"/>
    </source>
</evidence>
<dbReference type="AlphaFoldDB" id="E8LL40"/>
<dbReference type="Gene3D" id="3.40.50.2000">
    <property type="entry name" value="Glycogen Phosphorylase B"/>
    <property type="match status" value="1"/>
</dbReference>
<dbReference type="HOGENOM" id="CLU_675862_0_0_6"/>
<dbReference type="GO" id="GO:0009244">
    <property type="term" value="P:lipopolysaccharide core region biosynthetic process"/>
    <property type="evidence" value="ECO:0007669"/>
    <property type="project" value="TreeGrafter"/>
</dbReference>
<evidence type="ECO:0000313" key="4">
    <source>
        <dbReference type="Proteomes" id="UP000018458"/>
    </source>
</evidence>
<dbReference type="GO" id="GO:0008713">
    <property type="term" value="F:ADP-heptose-lipopolysaccharide heptosyltransferase activity"/>
    <property type="evidence" value="ECO:0007669"/>
    <property type="project" value="TreeGrafter"/>
</dbReference>
<dbReference type="RefSeq" id="WP_009143628.1">
    <property type="nucleotide sequence ID" value="NZ_GL831017.1"/>
</dbReference>
<dbReference type="PANTHER" id="PTHR30160">
    <property type="entry name" value="TETRAACYLDISACCHARIDE 4'-KINASE-RELATED"/>
    <property type="match status" value="1"/>
</dbReference>